<dbReference type="InterPro" id="IPR036430">
    <property type="entry name" value="RNase_T2-like_sf"/>
</dbReference>
<name>A0A0A1UBG1_ENTIV</name>
<organism evidence="3 4">
    <name type="scientific">Entamoeba invadens IP1</name>
    <dbReference type="NCBI Taxonomy" id="370355"/>
    <lineage>
        <taxon>Eukaryota</taxon>
        <taxon>Amoebozoa</taxon>
        <taxon>Evosea</taxon>
        <taxon>Archamoebae</taxon>
        <taxon>Mastigamoebida</taxon>
        <taxon>Entamoebidae</taxon>
        <taxon>Entamoeba</taxon>
    </lineage>
</organism>
<gene>
    <name evidence="3" type="ORF">EIN_276120</name>
</gene>
<dbReference type="EMBL" id="KB206364">
    <property type="protein sequence ID" value="ELP92523.1"/>
    <property type="molecule type" value="Genomic_DNA"/>
</dbReference>
<evidence type="ECO:0000313" key="3">
    <source>
        <dbReference type="EMBL" id="ELP92523.1"/>
    </source>
</evidence>
<dbReference type="Gene3D" id="3.90.730.10">
    <property type="entry name" value="Ribonuclease T2-like"/>
    <property type="match status" value="1"/>
</dbReference>
<dbReference type="InterPro" id="IPR001568">
    <property type="entry name" value="RNase_T2-like"/>
</dbReference>
<sequence length="166" mass="19466">MYWPGEACDGKECSLPLGTTNIEENFFLHGLWPQLNANQNLFCCFYHNTIENIEEQMMKDDELKIDILNNFMSIEKCRFAGYQFEKHGTCALGEYNGENGALNYFKVSIELYKRFNIWTIFKESDLRVKTNKLIDINELKKVVEGVYGAKPSFVYKEKIYVNELRI</sequence>
<dbReference type="OrthoDB" id="435754at2759"/>
<keyword evidence="4" id="KW-1185">Reference proteome</keyword>
<dbReference type="PANTHER" id="PTHR11240:SF22">
    <property type="entry name" value="RIBONUCLEASE T2"/>
    <property type="match status" value="1"/>
</dbReference>
<dbReference type="PANTHER" id="PTHR11240">
    <property type="entry name" value="RIBONUCLEASE T2"/>
    <property type="match status" value="1"/>
</dbReference>
<dbReference type="KEGG" id="eiv:EIN_276120"/>
<protein>
    <submittedName>
        <fullName evidence="3">Ribonuclease T2 family protein</fullName>
    </submittedName>
</protein>
<dbReference type="RefSeq" id="XP_004259294.1">
    <property type="nucleotide sequence ID" value="XM_004259246.1"/>
</dbReference>
<dbReference type="GO" id="GO:0006401">
    <property type="term" value="P:RNA catabolic process"/>
    <property type="evidence" value="ECO:0007669"/>
    <property type="project" value="TreeGrafter"/>
</dbReference>
<proteinExistence type="inferred from homology"/>
<dbReference type="InterPro" id="IPR018188">
    <property type="entry name" value="RNase_T2_His_AS_1"/>
</dbReference>
<dbReference type="AlphaFoldDB" id="A0A0A1UBG1"/>
<dbReference type="GO" id="GO:0033897">
    <property type="term" value="F:ribonuclease T2 activity"/>
    <property type="evidence" value="ECO:0007669"/>
    <property type="project" value="InterPro"/>
</dbReference>
<feature type="non-terminal residue" evidence="3">
    <location>
        <position position="166"/>
    </location>
</feature>
<dbReference type="GO" id="GO:0005576">
    <property type="term" value="C:extracellular region"/>
    <property type="evidence" value="ECO:0007669"/>
    <property type="project" value="TreeGrafter"/>
</dbReference>
<dbReference type="PROSITE" id="PS00530">
    <property type="entry name" value="RNASE_T2_1"/>
    <property type="match status" value="1"/>
</dbReference>
<dbReference type="Pfam" id="PF00445">
    <property type="entry name" value="Ribonuclease_T2"/>
    <property type="match status" value="1"/>
</dbReference>
<comment type="similarity">
    <text evidence="1 2">Belongs to the RNase T2 family.</text>
</comment>
<evidence type="ECO:0000256" key="2">
    <source>
        <dbReference type="RuleBase" id="RU004328"/>
    </source>
</evidence>
<reference evidence="3 4" key="1">
    <citation type="submission" date="2012-10" db="EMBL/GenBank/DDBJ databases">
        <authorList>
            <person name="Zafar N."/>
            <person name="Inman J."/>
            <person name="Hall N."/>
            <person name="Lorenzi H."/>
            <person name="Caler E."/>
        </authorList>
    </citation>
    <scope>NUCLEOTIDE SEQUENCE [LARGE SCALE GENOMIC DNA]</scope>
    <source>
        <strain evidence="3 4">IP1</strain>
    </source>
</reference>
<accession>A0A0A1UBG1</accession>
<dbReference type="SUPFAM" id="SSF55895">
    <property type="entry name" value="Ribonuclease Rh-like"/>
    <property type="match status" value="1"/>
</dbReference>
<dbReference type="GeneID" id="14891516"/>
<dbReference type="Proteomes" id="UP000014680">
    <property type="component" value="Unassembled WGS sequence"/>
</dbReference>
<evidence type="ECO:0000256" key="1">
    <source>
        <dbReference type="ARBA" id="ARBA00007469"/>
    </source>
</evidence>
<dbReference type="GO" id="GO:0003723">
    <property type="term" value="F:RNA binding"/>
    <property type="evidence" value="ECO:0007669"/>
    <property type="project" value="InterPro"/>
</dbReference>
<evidence type="ECO:0000313" key="4">
    <source>
        <dbReference type="Proteomes" id="UP000014680"/>
    </source>
</evidence>
<dbReference type="VEuPathDB" id="AmoebaDB:EIN_276120"/>
<feature type="non-terminal residue" evidence="3">
    <location>
        <position position="1"/>
    </location>
</feature>